<feature type="domain" description="PAC" evidence="9">
    <location>
        <begin position="582"/>
        <end position="634"/>
    </location>
</feature>
<keyword evidence="4 7" id="KW-1133">Transmembrane helix</keyword>
<dbReference type="InterPro" id="IPR001610">
    <property type="entry name" value="PAC"/>
</dbReference>
<dbReference type="SMART" id="SM00304">
    <property type="entry name" value="HAMP"/>
    <property type="match status" value="1"/>
</dbReference>
<dbReference type="GO" id="GO:0071111">
    <property type="term" value="F:cyclic-guanylate-specific phosphodiesterase activity"/>
    <property type="evidence" value="ECO:0007669"/>
    <property type="project" value="UniProtKB-EC"/>
</dbReference>
<keyword evidence="5 7" id="KW-0472">Membrane</keyword>
<feature type="domain" description="HAMP" evidence="10">
    <location>
        <begin position="318"/>
        <end position="370"/>
    </location>
</feature>
<dbReference type="PANTHER" id="PTHR44757">
    <property type="entry name" value="DIGUANYLATE CYCLASE DGCP"/>
    <property type="match status" value="1"/>
</dbReference>
<dbReference type="AlphaFoldDB" id="A0A1V4J203"/>
<dbReference type="Pfam" id="PF00990">
    <property type="entry name" value="GGDEF"/>
    <property type="match status" value="1"/>
</dbReference>
<evidence type="ECO:0000259" key="11">
    <source>
        <dbReference type="PROSITE" id="PS50887"/>
    </source>
</evidence>
<dbReference type="PROSITE" id="PS50113">
    <property type="entry name" value="PAC"/>
    <property type="match status" value="2"/>
</dbReference>
<dbReference type="InterPro" id="IPR043128">
    <property type="entry name" value="Rev_trsase/Diguanyl_cyclase"/>
</dbReference>
<protein>
    <submittedName>
        <fullName evidence="12">Cyclic di-GMP phosphodiesterase Gmr</fullName>
        <ecNumber evidence="12">3.1.4.52</ecNumber>
    </submittedName>
</protein>
<dbReference type="PANTHER" id="PTHR44757:SF2">
    <property type="entry name" value="BIOFILM ARCHITECTURE MAINTENANCE PROTEIN MBAA"/>
    <property type="match status" value="1"/>
</dbReference>
<sequence>MNIRKKFIIFSILWGIIPVIISTSICISNFNDKSIEMIKQNVAILASDQSTHLKSFFNENISNLKTDANIPMVMDLLVDSNSGASKENHNDNEKALGDIFSRRKKERFYISAELLINKNETIITSSDGGHINEKLIFSDEEIKKLRNDEAVVTDIIERKEFNSGVKSAIIASPIFFKNEYQGAIASVINMNYFEKLVNEIHFFKTGKMLVMDTKGVIAASNSVYIGGSIDKIDVSGNLYEKFSSIDLDKNPDGIIEYNIDRIEKIGYYSSIKSSGWVVLSGVEWNEFKTPINKSIENITVALFFIVLLIITSCAFIVNYFSKPIYKLLGVIRKIKQGDFTDRFVYNEDNEFGEIATAFNDLIDTIEKNKKNIEEKNRDLQSLTSNIPGGVYRFRIDNGEYLLDFASSGCLSLLGYKKNEFKEISSRKLVEFIHEEDIERIKKEMQNQLMKSSRYNIEYRIKRRDGRVIWILDNGQIVRDREGKLFSYSVVINITESKVVQEKLRLSEERYRIIMSQTEDIIFEWNITEDTVYFSENWNEKFGYKSVIINISKNIYKTNFIHKNDIRKLGKMLNDIIYGDSYTETEIRVRKNENEYIWCKMRITAMFDEDGNIFKAIGIIIDIDKEKKEAEELLYKAQRDSLTGLYNKGTSQSIVEDYLMNEGKDINGALFVMDLDNFKAVNDNLGHLAGDIVLTEISTIISNVFQENSIIGRVGGDEFIIFLKNVNSEEDIRKKAEELISGFRNTSNTEILDHNVSGSIGIAKYPEHGKSYKELFISADKASYSAKNNGKGRYCIFNEN</sequence>
<dbReference type="InterPro" id="IPR000160">
    <property type="entry name" value="GGDEF_dom"/>
</dbReference>
<dbReference type="Pfam" id="PF02743">
    <property type="entry name" value="dCache_1"/>
    <property type="match status" value="1"/>
</dbReference>
<dbReference type="CDD" id="cd00130">
    <property type="entry name" value="PAS"/>
    <property type="match status" value="2"/>
</dbReference>
<feature type="domain" description="PAS" evidence="8">
    <location>
        <begin position="375"/>
        <end position="451"/>
    </location>
</feature>
<evidence type="ECO:0000256" key="1">
    <source>
        <dbReference type="ARBA" id="ARBA00004651"/>
    </source>
</evidence>
<dbReference type="InterPro" id="IPR000014">
    <property type="entry name" value="PAS"/>
</dbReference>
<dbReference type="GO" id="GO:0007165">
    <property type="term" value="P:signal transduction"/>
    <property type="evidence" value="ECO:0007669"/>
    <property type="project" value="InterPro"/>
</dbReference>
<dbReference type="PROSITE" id="PS50112">
    <property type="entry name" value="PAS"/>
    <property type="match status" value="1"/>
</dbReference>
<dbReference type="EC" id="3.1.4.52" evidence="12"/>
<evidence type="ECO:0000256" key="5">
    <source>
        <dbReference type="ARBA" id="ARBA00023136"/>
    </source>
</evidence>
<dbReference type="PROSITE" id="PS50887">
    <property type="entry name" value="GGDEF"/>
    <property type="match status" value="1"/>
</dbReference>
<dbReference type="PROSITE" id="PS50885">
    <property type="entry name" value="HAMP"/>
    <property type="match status" value="1"/>
</dbReference>
<dbReference type="InterPro" id="IPR003660">
    <property type="entry name" value="HAMP_dom"/>
</dbReference>
<evidence type="ECO:0000259" key="8">
    <source>
        <dbReference type="PROSITE" id="PS50112"/>
    </source>
</evidence>
<dbReference type="SMART" id="SM00086">
    <property type="entry name" value="PAC"/>
    <property type="match status" value="2"/>
</dbReference>
<evidence type="ECO:0000256" key="7">
    <source>
        <dbReference type="SAM" id="Phobius"/>
    </source>
</evidence>
<dbReference type="InterPro" id="IPR029787">
    <property type="entry name" value="Nucleotide_cyclase"/>
</dbReference>
<comment type="subcellular location">
    <subcellularLocation>
        <location evidence="1">Cell membrane</location>
        <topology evidence="1">Multi-pass membrane protein</topology>
    </subcellularLocation>
</comment>
<name>A0A1V4J203_9CLOT</name>
<feature type="transmembrane region" description="Helical" evidence="7">
    <location>
        <begin position="298"/>
        <end position="320"/>
    </location>
</feature>
<keyword evidence="6" id="KW-0175">Coiled coil</keyword>
<dbReference type="RefSeq" id="WP_079437750.1">
    <property type="nucleotide sequence ID" value="NZ_MZGT01000002.1"/>
</dbReference>
<feature type="coiled-coil region" evidence="6">
    <location>
        <begin position="355"/>
        <end position="385"/>
    </location>
</feature>
<dbReference type="CDD" id="cd01949">
    <property type="entry name" value="GGDEF"/>
    <property type="match status" value="1"/>
</dbReference>
<evidence type="ECO:0000313" key="13">
    <source>
        <dbReference type="Proteomes" id="UP000191056"/>
    </source>
</evidence>
<evidence type="ECO:0000256" key="3">
    <source>
        <dbReference type="ARBA" id="ARBA00022692"/>
    </source>
</evidence>
<dbReference type="OrthoDB" id="9804747at2"/>
<dbReference type="SUPFAM" id="SSF158472">
    <property type="entry name" value="HAMP domain-like"/>
    <property type="match status" value="1"/>
</dbReference>
<dbReference type="Pfam" id="PF00672">
    <property type="entry name" value="HAMP"/>
    <property type="match status" value="1"/>
</dbReference>
<organism evidence="12 13">
    <name type="scientific">Clostridium chromiireducens</name>
    <dbReference type="NCBI Taxonomy" id="225345"/>
    <lineage>
        <taxon>Bacteria</taxon>
        <taxon>Bacillati</taxon>
        <taxon>Bacillota</taxon>
        <taxon>Clostridia</taxon>
        <taxon>Eubacteriales</taxon>
        <taxon>Clostridiaceae</taxon>
        <taxon>Clostridium</taxon>
    </lineage>
</organism>
<dbReference type="EMBL" id="MZGT01000002">
    <property type="protein sequence ID" value="OPJ66055.1"/>
    <property type="molecule type" value="Genomic_DNA"/>
</dbReference>
<dbReference type="Pfam" id="PF08447">
    <property type="entry name" value="PAS_3"/>
    <property type="match status" value="2"/>
</dbReference>
<reference evidence="12 13" key="1">
    <citation type="submission" date="2017-03" db="EMBL/GenBank/DDBJ databases">
        <title>Genome sequence of Clostridium chromiireducens DSM 23318.</title>
        <authorList>
            <person name="Poehlein A."/>
            <person name="Daniel R."/>
        </authorList>
    </citation>
    <scope>NUCLEOTIDE SEQUENCE [LARGE SCALE GENOMIC DNA]</scope>
    <source>
        <strain evidence="12 13">DSM 23318</strain>
    </source>
</reference>
<dbReference type="InterPro" id="IPR013655">
    <property type="entry name" value="PAS_fold_3"/>
</dbReference>
<feature type="transmembrane region" description="Helical" evidence="7">
    <location>
        <begin position="7"/>
        <end position="30"/>
    </location>
</feature>
<dbReference type="NCBIfam" id="TIGR00254">
    <property type="entry name" value="GGDEF"/>
    <property type="match status" value="1"/>
</dbReference>
<feature type="domain" description="PAC" evidence="9">
    <location>
        <begin position="454"/>
        <end position="505"/>
    </location>
</feature>
<evidence type="ECO:0000313" key="12">
    <source>
        <dbReference type="EMBL" id="OPJ66055.1"/>
    </source>
</evidence>
<dbReference type="SUPFAM" id="SSF55785">
    <property type="entry name" value="PYP-like sensor domain (PAS domain)"/>
    <property type="match status" value="2"/>
</dbReference>
<dbReference type="Gene3D" id="3.30.70.270">
    <property type="match status" value="1"/>
</dbReference>
<evidence type="ECO:0000256" key="4">
    <source>
        <dbReference type="ARBA" id="ARBA00022989"/>
    </source>
</evidence>
<feature type="domain" description="GGDEF" evidence="11">
    <location>
        <begin position="665"/>
        <end position="798"/>
    </location>
</feature>
<dbReference type="InterPro" id="IPR000700">
    <property type="entry name" value="PAS-assoc_C"/>
</dbReference>
<dbReference type="SUPFAM" id="SSF55073">
    <property type="entry name" value="Nucleotide cyclase"/>
    <property type="match status" value="1"/>
</dbReference>
<proteinExistence type="predicted"/>
<evidence type="ECO:0000259" key="9">
    <source>
        <dbReference type="PROSITE" id="PS50113"/>
    </source>
</evidence>
<evidence type="ECO:0000256" key="2">
    <source>
        <dbReference type="ARBA" id="ARBA00022475"/>
    </source>
</evidence>
<dbReference type="GO" id="GO:0005886">
    <property type="term" value="C:plasma membrane"/>
    <property type="evidence" value="ECO:0007669"/>
    <property type="project" value="UniProtKB-SubCell"/>
</dbReference>
<dbReference type="Gene3D" id="3.30.450.20">
    <property type="entry name" value="PAS domain"/>
    <property type="match status" value="3"/>
</dbReference>
<dbReference type="InterPro" id="IPR033479">
    <property type="entry name" value="dCache_1"/>
</dbReference>
<keyword evidence="2" id="KW-1003">Cell membrane</keyword>
<dbReference type="Gene3D" id="6.10.340.10">
    <property type="match status" value="1"/>
</dbReference>
<evidence type="ECO:0000256" key="6">
    <source>
        <dbReference type="SAM" id="Coils"/>
    </source>
</evidence>
<dbReference type="InterPro" id="IPR035965">
    <property type="entry name" value="PAS-like_dom_sf"/>
</dbReference>
<evidence type="ECO:0000259" key="10">
    <source>
        <dbReference type="PROSITE" id="PS50885"/>
    </source>
</evidence>
<keyword evidence="3 7" id="KW-0812">Transmembrane</keyword>
<dbReference type="STRING" id="225345.CLCHR_01560"/>
<gene>
    <name evidence="12" type="primary">gmr_1</name>
    <name evidence="12" type="ORF">CLCHR_01560</name>
</gene>
<dbReference type="Proteomes" id="UP000191056">
    <property type="component" value="Unassembled WGS sequence"/>
</dbReference>
<dbReference type="SMART" id="SM00267">
    <property type="entry name" value="GGDEF"/>
    <property type="match status" value="1"/>
</dbReference>
<keyword evidence="13" id="KW-1185">Reference proteome</keyword>
<dbReference type="NCBIfam" id="TIGR00229">
    <property type="entry name" value="sensory_box"/>
    <property type="match status" value="2"/>
</dbReference>
<keyword evidence="12" id="KW-0378">Hydrolase</keyword>
<dbReference type="CDD" id="cd06225">
    <property type="entry name" value="HAMP"/>
    <property type="match status" value="1"/>
</dbReference>
<comment type="caution">
    <text evidence="12">The sequence shown here is derived from an EMBL/GenBank/DDBJ whole genome shotgun (WGS) entry which is preliminary data.</text>
</comment>
<accession>A0A1V4J203</accession>
<dbReference type="InterPro" id="IPR052155">
    <property type="entry name" value="Biofilm_reg_signaling"/>
</dbReference>